<evidence type="ECO:0000256" key="12">
    <source>
        <dbReference type="ARBA" id="ARBA00034617"/>
    </source>
</evidence>
<dbReference type="GO" id="GO:0000725">
    <property type="term" value="P:recombinational repair"/>
    <property type="evidence" value="ECO:0007669"/>
    <property type="project" value="TreeGrafter"/>
</dbReference>
<dbReference type="RefSeq" id="WP_074632988.1">
    <property type="nucleotide sequence ID" value="NZ_CP066065.1"/>
</dbReference>
<dbReference type="InterPro" id="IPR038726">
    <property type="entry name" value="PDDEXK_AddAB-type"/>
</dbReference>
<evidence type="ECO:0000256" key="14">
    <source>
        <dbReference type="ARBA" id="ARBA00048988"/>
    </source>
</evidence>
<evidence type="ECO:0000256" key="3">
    <source>
        <dbReference type="ARBA" id="ARBA00022741"/>
    </source>
</evidence>
<evidence type="ECO:0000256" key="1">
    <source>
        <dbReference type="ARBA" id="ARBA00009922"/>
    </source>
</evidence>
<dbReference type="Gene3D" id="3.40.50.300">
    <property type="entry name" value="P-loop containing nucleotide triphosphate hydrolases"/>
    <property type="match status" value="3"/>
</dbReference>
<gene>
    <name evidence="18" type="ORF">I6H42_01075</name>
</gene>
<dbReference type="SUPFAM" id="SSF52540">
    <property type="entry name" value="P-loop containing nucleoside triphosphate hydrolases"/>
    <property type="match status" value="1"/>
</dbReference>
<dbReference type="Proteomes" id="UP000595220">
    <property type="component" value="Chromosome"/>
</dbReference>
<keyword evidence="8 15" id="KW-0067">ATP-binding</keyword>
<evidence type="ECO:0000259" key="16">
    <source>
        <dbReference type="PROSITE" id="PS51198"/>
    </source>
</evidence>
<evidence type="ECO:0000256" key="2">
    <source>
        <dbReference type="ARBA" id="ARBA00022722"/>
    </source>
</evidence>
<dbReference type="InterPro" id="IPR014016">
    <property type="entry name" value="UvrD-like_ATP-bd"/>
</dbReference>
<feature type="domain" description="UvrD-like helicase C-terminal" evidence="17">
    <location>
        <begin position="339"/>
        <end position="646"/>
    </location>
</feature>
<dbReference type="InterPro" id="IPR011604">
    <property type="entry name" value="PDDEXK-like_dom_sf"/>
</dbReference>
<dbReference type="InterPro" id="IPR027417">
    <property type="entry name" value="P-loop_NTPase"/>
</dbReference>
<organism evidence="18 19">
    <name type="scientific">Schaalia meyeri</name>
    <dbReference type="NCBI Taxonomy" id="52773"/>
    <lineage>
        <taxon>Bacteria</taxon>
        <taxon>Bacillati</taxon>
        <taxon>Actinomycetota</taxon>
        <taxon>Actinomycetes</taxon>
        <taxon>Actinomycetales</taxon>
        <taxon>Actinomycetaceae</taxon>
        <taxon>Schaalia</taxon>
    </lineage>
</organism>
<keyword evidence="2" id="KW-0540">Nuclease</keyword>
<dbReference type="AlphaFoldDB" id="A0AAP9Y9J4"/>
<dbReference type="Gene3D" id="3.90.320.10">
    <property type="match status" value="1"/>
</dbReference>
<keyword evidence="10" id="KW-0234">DNA repair</keyword>
<keyword evidence="4" id="KW-0227">DNA damage</keyword>
<dbReference type="PANTHER" id="PTHR11070:SF55">
    <property type="entry name" value="DNA 3'-5' HELICASE"/>
    <property type="match status" value="1"/>
</dbReference>
<keyword evidence="9" id="KW-0238">DNA-binding</keyword>
<keyword evidence="5 15" id="KW-0378">Hydrolase</keyword>
<evidence type="ECO:0000256" key="4">
    <source>
        <dbReference type="ARBA" id="ARBA00022763"/>
    </source>
</evidence>
<dbReference type="GO" id="GO:0004527">
    <property type="term" value="F:exonuclease activity"/>
    <property type="evidence" value="ECO:0007669"/>
    <property type="project" value="UniProtKB-KW"/>
</dbReference>
<dbReference type="EC" id="5.6.2.4" evidence="13"/>
<protein>
    <recommendedName>
        <fullName evidence="13">DNA 3'-5' helicase</fullName>
        <ecNumber evidence="13">5.6.2.4</ecNumber>
    </recommendedName>
</protein>
<comment type="catalytic activity">
    <reaction evidence="12">
        <text>Couples ATP hydrolysis with the unwinding of duplex DNA by translocating in the 3'-5' direction.</text>
        <dbReference type="EC" id="5.6.2.4"/>
    </reaction>
</comment>
<feature type="binding site" evidence="15">
    <location>
        <begin position="37"/>
        <end position="44"/>
    </location>
    <ligand>
        <name>ATP</name>
        <dbReference type="ChEBI" id="CHEBI:30616"/>
    </ligand>
</feature>
<keyword evidence="7" id="KW-0269">Exonuclease</keyword>
<dbReference type="GO" id="GO:0033202">
    <property type="term" value="C:DNA helicase complex"/>
    <property type="evidence" value="ECO:0007669"/>
    <property type="project" value="TreeGrafter"/>
</dbReference>
<dbReference type="Pfam" id="PF12705">
    <property type="entry name" value="PDDEXK_1"/>
    <property type="match status" value="1"/>
</dbReference>
<comment type="similarity">
    <text evidence="1">Belongs to the helicase family. UvrD subfamily.</text>
</comment>
<sequence>MLLSATQIQRIVDESKNPTPEQVRVVEAPRRPLLVVAGAGSGKTETMSMRVLWLLANHPDLSPSSILGLTFTRKAAGELGDRLRARIRLLAQAMPQLRRRLDEEPVSLTYNSFAERIVSEHGMRIGIDPDFSMLSEAGAMDVMLQIVEAWPTDLDDSLTPLGAVGHILHLAGEIAEHGYTVGSARSALEEFGRELEQVGQTNDDARRLLRANRRRIAFLGPIEAYQQRKRDMGFLDFSDQLVLATRIVREAPAVRSALRDEFRAVLLDEFQDTSVIQMDLLSMLFGDHAVTAVGDPNQAIYGWRGASASSLESFLDRFCCAQMEAGLTLTLSTAWRNDSSILDAANRVAAPLREVASYQEGKKALNARSPVLVPRPGAGEGHVEVAYAPFYEDALGVVVDFVQRVRSQASEEGKRRTVAVLCRRRKDFAFVDAALREAGVPTQIVGLGGLLDQGAVQDVRASLELAYDVGASPWLARLLAGIDLGTADLIALGDWARALARREGASPHQAVLLDAVDAPPEAGWHADGRPAISDEAVRRVRLLGERLRAVRAGVGRGVVEQVERAILIMGTLDDVIADPLSMGGRAALDEFVSVAAAYERDTPGASLASFLAYLRMAEDREDGLEAPLGEPDPRAVQIMTVHASKGLEWDCVVVFGMSDGVFPSHGKRNTVSWLDEPPTDTAWLTDSSALPHPLRGDRADLPPFDLDVEGEPKPSAAYSKWIKEEYGRALGVHAEREERRLAYVAMTRARSAQLLVGSWLYRTGSSVKQPSRYLMETRDQLFGDSPDPADGSLAGVSDRSVWAGGHWRGTGVAPVSGAGACCLAPRPGEADLAALVSGTSSATFPQEPGPSRRRVAGAAAAVEGQIRALVGEGDVYQALEQLGDDPAVRDTVALIEEHRRGQQTPVVDLWAERVPATSVSALLQDSQEFARDMRRPMPSKPSSLSALGTVFHAWAERELHIAAQVAPDADPSMASPGVDGALSGGEGGGDEALLTEAERGLLERLRANFRTFVGTELADYRAIAIEEAFSVEVGGVSVQGRIDAVFERTGGDGPRYLVVDWKSGQPVTASTKPDKIAYFVTQLRLYRRAWASRVGVDPGEVGAMVAFLAGPSHFALEDLERILGSAGMPLDDAVRGALGEGRSRA</sequence>
<dbReference type="EMBL" id="CP066065">
    <property type="protein sequence ID" value="QQC44661.1"/>
    <property type="molecule type" value="Genomic_DNA"/>
</dbReference>
<dbReference type="GO" id="GO:0005829">
    <property type="term" value="C:cytosol"/>
    <property type="evidence" value="ECO:0007669"/>
    <property type="project" value="TreeGrafter"/>
</dbReference>
<dbReference type="InterPro" id="IPR014017">
    <property type="entry name" value="DNA_helicase_UvrD-like_C"/>
</dbReference>
<evidence type="ECO:0000256" key="15">
    <source>
        <dbReference type="PROSITE-ProRule" id="PRU00560"/>
    </source>
</evidence>
<accession>A0AAP9Y9J4</accession>
<dbReference type="GO" id="GO:0043138">
    <property type="term" value="F:3'-5' DNA helicase activity"/>
    <property type="evidence" value="ECO:0007669"/>
    <property type="project" value="UniProtKB-EC"/>
</dbReference>
<evidence type="ECO:0000256" key="6">
    <source>
        <dbReference type="ARBA" id="ARBA00022806"/>
    </source>
</evidence>
<dbReference type="InterPro" id="IPR013986">
    <property type="entry name" value="DExx_box_DNA_helicase_dom_sf"/>
</dbReference>
<dbReference type="PANTHER" id="PTHR11070">
    <property type="entry name" value="UVRD / RECB / PCRA DNA HELICASE FAMILY MEMBER"/>
    <property type="match status" value="1"/>
</dbReference>
<dbReference type="Pfam" id="PF00580">
    <property type="entry name" value="UvrD-helicase"/>
    <property type="match status" value="1"/>
</dbReference>
<keyword evidence="19" id="KW-1185">Reference proteome</keyword>
<dbReference type="Gene3D" id="1.10.486.10">
    <property type="entry name" value="PCRA, domain 4"/>
    <property type="match status" value="1"/>
</dbReference>
<dbReference type="Gene3D" id="1.10.10.160">
    <property type="match status" value="1"/>
</dbReference>
<evidence type="ECO:0000313" key="18">
    <source>
        <dbReference type="EMBL" id="QQC44661.1"/>
    </source>
</evidence>
<dbReference type="PROSITE" id="PS51198">
    <property type="entry name" value="UVRD_HELICASE_ATP_BIND"/>
    <property type="match status" value="1"/>
</dbReference>
<keyword evidence="6 15" id="KW-0347">Helicase</keyword>
<dbReference type="InterPro" id="IPR000212">
    <property type="entry name" value="DNA_helicase_UvrD/REP"/>
</dbReference>
<dbReference type="PROSITE" id="PS51217">
    <property type="entry name" value="UVRD_HELICASE_CTER"/>
    <property type="match status" value="1"/>
</dbReference>
<evidence type="ECO:0000256" key="13">
    <source>
        <dbReference type="ARBA" id="ARBA00034808"/>
    </source>
</evidence>
<evidence type="ECO:0000256" key="10">
    <source>
        <dbReference type="ARBA" id="ARBA00023204"/>
    </source>
</evidence>
<evidence type="ECO:0000256" key="8">
    <source>
        <dbReference type="ARBA" id="ARBA00022840"/>
    </source>
</evidence>
<dbReference type="CDD" id="cd17932">
    <property type="entry name" value="DEXQc_UvrD"/>
    <property type="match status" value="1"/>
</dbReference>
<evidence type="ECO:0000313" key="19">
    <source>
        <dbReference type="Proteomes" id="UP000595220"/>
    </source>
</evidence>
<proteinExistence type="inferred from homology"/>
<name>A0AAP9Y9J4_9ACTO</name>
<dbReference type="GO" id="GO:0005524">
    <property type="term" value="F:ATP binding"/>
    <property type="evidence" value="ECO:0007669"/>
    <property type="project" value="UniProtKB-UniRule"/>
</dbReference>
<comment type="catalytic activity">
    <reaction evidence="14">
        <text>ATP + H2O = ADP + phosphate + H(+)</text>
        <dbReference type="Rhea" id="RHEA:13065"/>
        <dbReference type="ChEBI" id="CHEBI:15377"/>
        <dbReference type="ChEBI" id="CHEBI:15378"/>
        <dbReference type="ChEBI" id="CHEBI:30616"/>
        <dbReference type="ChEBI" id="CHEBI:43474"/>
        <dbReference type="ChEBI" id="CHEBI:456216"/>
        <dbReference type="EC" id="5.6.2.4"/>
    </reaction>
</comment>
<evidence type="ECO:0000256" key="5">
    <source>
        <dbReference type="ARBA" id="ARBA00022801"/>
    </source>
</evidence>
<evidence type="ECO:0000256" key="9">
    <source>
        <dbReference type="ARBA" id="ARBA00023125"/>
    </source>
</evidence>
<evidence type="ECO:0000256" key="11">
    <source>
        <dbReference type="ARBA" id="ARBA00023235"/>
    </source>
</evidence>
<keyword evidence="3 15" id="KW-0547">Nucleotide-binding</keyword>
<dbReference type="GO" id="GO:0003677">
    <property type="term" value="F:DNA binding"/>
    <property type="evidence" value="ECO:0007669"/>
    <property type="project" value="UniProtKB-KW"/>
</dbReference>
<reference evidence="18 19" key="1">
    <citation type="submission" date="2020-12" db="EMBL/GenBank/DDBJ databases">
        <title>FDA dAtabase for Regulatory Grade micrObial Sequences (FDA-ARGOS): Supporting development and validation of Infectious Disease Dx tests.</title>
        <authorList>
            <person name="Sproer C."/>
            <person name="Gronow S."/>
            <person name="Severitt S."/>
            <person name="Schroder I."/>
            <person name="Tallon L."/>
            <person name="Sadzewicz L."/>
            <person name="Zhao X."/>
            <person name="Boylan J."/>
            <person name="Ott S."/>
            <person name="Bowen H."/>
            <person name="Vavikolanu K."/>
            <person name="Mehta A."/>
            <person name="Aluvathingal J."/>
            <person name="Nadendla S."/>
            <person name="Lowell S."/>
            <person name="Myers T."/>
            <person name="Yan Y."/>
            <person name="Sichtig H."/>
        </authorList>
    </citation>
    <scope>NUCLEOTIDE SEQUENCE [LARGE SCALE GENOMIC DNA]</scope>
    <source>
        <strain evidence="18 19">FDAARGOS_985</strain>
    </source>
</reference>
<evidence type="ECO:0000256" key="7">
    <source>
        <dbReference type="ARBA" id="ARBA00022839"/>
    </source>
</evidence>
<keyword evidence="11" id="KW-0413">Isomerase</keyword>
<feature type="domain" description="UvrD-like helicase ATP-binding" evidence="16">
    <location>
        <begin position="16"/>
        <end position="338"/>
    </location>
</feature>
<evidence type="ECO:0000259" key="17">
    <source>
        <dbReference type="PROSITE" id="PS51217"/>
    </source>
</evidence>
<dbReference type="Pfam" id="PF13361">
    <property type="entry name" value="UvrD_C"/>
    <property type="match status" value="1"/>
</dbReference>